<dbReference type="Proteomes" id="UP001066276">
    <property type="component" value="Chromosome 5"/>
</dbReference>
<proteinExistence type="predicted"/>
<keyword evidence="3" id="KW-1185">Reference proteome</keyword>
<organism evidence="2 3">
    <name type="scientific">Pleurodeles waltl</name>
    <name type="common">Iberian ribbed newt</name>
    <dbReference type="NCBI Taxonomy" id="8319"/>
    <lineage>
        <taxon>Eukaryota</taxon>
        <taxon>Metazoa</taxon>
        <taxon>Chordata</taxon>
        <taxon>Craniata</taxon>
        <taxon>Vertebrata</taxon>
        <taxon>Euteleostomi</taxon>
        <taxon>Amphibia</taxon>
        <taxon>Batrachia</taxon>
        <taxon>Caudata</taxon>
        <taxon>Salamandroidea</taxon>
        <taxon>Salamandridae</taxon>
        <taxon>Pleurodelinae</taxon>
        <taxon>Pleurodeles</taxon>
    </lineage>
</organism>
<reference evidence="2" key="1">
    <citation type="journal article" date="2022" name="bioRxiv">
        <title>Sequencing and chromosome-scale assembly of the giantPleurodeles waltlgenome.</title>
        <authorList>
            <person name="Brown T."/>
            <person name="Elewa A."/>
            <person name="Iarovenko S."/>
            <person name="Subramanian E."/>
            <person name="Araus A.J."/>
            <person name="Petzold A."/>
            <person name="Susuki M."/>
            <person name="Suzuki K.-i.T."/>
            <person name="Hayashi T."/>
            <person name="Toyoda A."/>
            <person name="Oliveira C."/>
            <person name="Osipova E."/>
            <person name="Leigh N.D."/>
            <person name="Simon A."/>
            <person name="Yun M.H."/>
        </authorList>
    </citation>
    <scope>NUCLEOTIDE SEQUENCE</scope>
    <source>
        <strain evidence="2">20211129_DDA</strain>
        <tissue evidence="2">Liver</tissue>
    </source>
</reference>
<sequence length="87" mass="9723">MVKHAGVLRSLRTHLRQLEVKIADWESSLEAGREKTGLSSLKRKLVDFQETAQSEVMHIGKYAVARVYGGARSYAGNIVAPQIRNIM</sequence>
<gene>
    <name evidence="2" type="ORF">NDU88_010380</name>
</gene>
<evidence type="ECO:0000313" key="3">
    <source>
        <dbReference type="Proteomes" id="UP001066276"/>
    </source>
</evidence>
<evidence type="ECO:0000256" key="1">
    <source>
        <dbReference type="SAM" id="Coils"/>
    </source>
</evidence>
<dbReference type="EMBL" id="JANPWB010000009">
    <property type="protein sequence ID" value="KAJ1157676.1"/>
    <property type="molecule type" value="Genomic_DNA"/>
</dbReference>
<feature type="coiled-coil region" evidence="1">
    <location>
        <begin position="8"/>
        <end position="35"/>
    </location>
</feature>
<name>A0AAV7S180_PLEWA</name>
<keyword evidence="1" id="KW-0175">Coiled coil</keyword>
<comment type="caution">
    <text evidence="2">The sequence shown here is derived from an EMBL/GenBank/DDBJ whole genome shotgun (WGS) entry which is preliminary data.</text>
</comment>
<protein>
    <submittedName>
        <fullName evidence="2">Uncharacterized protein</fullName>
    </submittedName>
</protein>
<dbReference type="AlphaFoldDB" id="A0AAV7S180"/>
<evidence type="ECO:0000313" key="2">
    <source>
        <dbReference type="EMBL" id="KAJ1157676.1"/>
    </source>
</evidence>
<accession>A0AAV7S180</accession>